<dbReference type="Pfam" id="PF05045">
    <property type="entry name" value="RgpF"/>
    <property type="match status" value="1"/>
</dbReference>
<dbReference type="EMBL" id="AGCA01000197">
    <property type="protein sequence ID" value="EGY29227.1"/>
    <property type="molecule type" value="Genomic_DNA"/>
</dbReference>
<dbReference type="Proteomes" id="UP000004116">
    <property type="component" value="Unassembled WGS sequence"/>
</dbReference>
<dbReference type="PATRIC" id="fig|1005043.3.peg.727"/>
<comment type="caution">
    <text evidence="1">The sequence shown here is derived from an EMBL/GenBank/DDBJ whole genome shotgun (WGS) entry which is preliminary data.</text>
</comment>
<proteinExistence type="predicted"/>
<accession>G2GYF4</accession>
<dbReference type="RefSeq" id="WP_006706495.1">
    <property type="nucleotide sequence ID" value="NZ_AGCA01000197.1"/>
</dbReference>
<dbReference type="InterPro" id="IPR007739">
    <property type="entry name" value="RgpF"/>
</dbReference>
<keyword evidence="2" id="KW-1185">Reference proteome</keyword>
<evidence type="ECO:0000313" key="1">
    <source>
        <dbReference type="EMBL" id="EGY29227.1"/>
    </source>
</evidence>
<organism evidence="1 2">
    <name type="scientific">Candidatus Regiella insecticola 5.15</name>
    <dbReference type="NCBI Taxonomy" id="1005043"/>
    <lineage>
        <taxon>Bacteria</taxon>
        <taxon>Pseudomonadati</taxon>
        <taxon>Pseudomonadota</taxon>
        <taxon>Gammaproteobacteria</taxon>
        <taxon>Enterobacterales</taxon>
        <taxon>Enterobacteriaceae</taxon>
        <taxon>aphid secondary symbionts</taxon>
        <taxon>Candidatus Regiella</taxon>
    </lineage>
</organism>
<sequence length="322" mass="37565">VPNRGRDIAPMLCEFGDKLMNYDYFCHIHSKKSCYNDGATQGWREYLFDGLLGKNIKCILTLFRKNPKLGIIYPQNFDKVPYMANHWLSNQNDGAMLCSRLNITMPEGYFNFPAGSMCWLKTSAIRPLFDLKLTWQDFPEERNQNDGTIAHAIERVLGILPIAHGYESLIIKDMKVPSNSPFRIDTQYINFRTYKNMYDLYIKDPQIKVVAFDIFDTLLVRPLINPDHTKKVMITIIENSERHLFENFRHLAEKNIRKKKGKDISIVDIYSEFSLLTGITQERSNELRLLEEKIEIASVTVRKDVARFFYDAKKGVNCHFNK</sequence>
<dbReference type="AlphaFoldDB" id="G2GYF4"/>
<protein>
    <submittedName>
        <fullName evidence="1">Lipopolysaccharide biosynthesis protein</fullName>
    </submittedName>
</protein>
<reference evidence="1 2" key="1">
    <citation type="journal article" date="2012" name="Genome Res.">
        <title>Genomic basis of endosymbiont-conferred protection against an insect parasitoid.</title>
        <authorList>
            <person name="Hansen A.K."/>
            <person name="Vorburger C."/>
            <person name="Moran N.A."/>
        </authorList>
    </citation>
    <scope>NUCLEOTIDE SEQUENCE [LARGE SCALE GENOMIC DNA]</scope>
    <source>
        <strain evidence="2">R5.15</strain>
    </source>
</reference>
<evidence type="ECO:0000313" key="2">
    <source>
        <dbReference type="Proteomes" id="UP000004116"/>
    </source>
</evidence>
<gene>
    <name evidence="1" type="ORF">Rin_00008120</name>
</gene>
<feature type="non-terminal residue" evidence="1">
    <location>
        <position position="1"/>
    </location>
</feature>
<name>G2GYF4_9ENTR</name>